<accession>A0ABP6LDW6</accession>
<protein>
    <recommendedName>
        <fullName evidence="4">Secreted protein</fullName>
    </recommendedName>
</protein>
<dbReference type="RefSeq" id="WP_290714127.1">
    <property type="nucleotide sequence ID" value="NZ_BAAAVS010000023.1"/>
</dbReference>
<keyword evidence="1" id="KW-0732">Signal</keyword>
<evidence type="ECO:0000313" key="3">
    <source>
        <dbReference type="Proteomes" id="UP001501035"/>
    </source>
</evidence>
<feature type="chain" id="PRO_5045040880" description="Secreted protein" evidence="1">
    <location>
        <begin position="28"/>
        <end position="139"/>
    </location>
</feature>
<reference evidence="3" key="1">
    <citation type="journal article" date="2019" name="Int. J. Syst. Evol. Microbiol.">
        <title>The Global Catalogue of Microorganisms (GCM) 10K type strain sequencing project: providing services to taxonomists for standard genome sequencing and annotation.</title>
        <authorList>
            <consortium name="The Broad Institute Genomics Platform"/>
            <consortium name="The Broad Institute Genome Sequencing Center for Infectious Disease"/>
            <person name="Wu L."/>
            <person name="Ma J."/>
        </authorList>
    </citation>
    <scope>NUCLEOTIDE SEQUENCE [LARGE SCALE GENOMIC DNA]</scope>
    <source>
        <strain evidence="3">JCM 14234</strain>
    </source>
</reference>
<keyword evidence="3" id="KW-1185">Reference proteome</keyword>
<dbReference type="Proteomes" id="UP001501035">
    <property type="component" value="Unassembled WGS sequence"/>
</dbReference>
<proteinExistence type="predicted"/>
<gene>
    <name evidence="2" type="ORF">GCM10010528_17440</name>
</gene>
<name>A0ABP6LDW6_9ACTN</name>
<sequence length="139" mass="15233">MMVRRIATYLFAMTAVAGMWGSPLVAAAPPSIPPPAFPIPQTKPHVTFSTEQSRLVFTVTDLPKGEKVCLFEGYFGDPMFGSLGVRAWQALYEKYELGTSATARSVPKPPGTYPVRLTCRMQDHLLAFRTGELRIPATG</sequence>
<evidence type="ECO:0000313" key="2">
    <source>
        <dbReference type="EMBL" id="GAA3037327.1"/>
    </source>
</evidence>
<feature type="signal peptide" evidence="1">
    <location>
        <begin position="1"/>
        <end position="27"/>
    </location>
</feature>
<comment type="caution">
    <text evidence="2">The sequence shown here is derived from an EMBL/GenBank/DDBJ whole genome shotgun (WGS) entry which is preliminary data.</text>
</comment>
<evidence type="ECO:0008006" key="4">
    <source>
        <dbReference type="Google" id="ProtNLM"/>
    </source>
</evidence>
<dbReference type="EMBL" id="BAAAVS010000023">
    <property type="protein sequence ID" value="GAA3037327.1"/>
    <property type="molecule type" value="Genomic_DNA"/>
</dbReference>
<organism evidence="2 3">
    <name type="scientific">Gordonia defluvii</name>
    <dbReference type="NCBI Taxonomy" id="283718"/>
    <lineage>
        <taxon>Bacteria</taxon>
        <taxon>Bacillati</taxon>
        <taxon>Actinomycetota</taxon>
        <taxon>Actinomycetes</taxon>
        <taxon>Mycobacteriales</taxon>
        <taxon>Gordoniaceae</taxon>
        <taxon>Gordonia</taxon>
    </lineage>
</organism>
<evidence type="ECO:0000256" key="1">
    <source>
        <dbReference type="SAM" id="SignalP"/>
    </source>
</evidence>